<dbReference type="AlphaFoldDB" id="A0A930UDP9"/>
<dbReference type="EMBL" id="JADHEI010000058">
    <property type="protein sequence ID" value="MBF2735990.1"/>
    <property type="molecule type" value="Genomic_DNA"/>
</dbReference>
<keyword evidence="2" id="KW-1185">Reference proteome</keyword>
<gene>
    <name evidence="1" type="ORF">ISN26_08025</name>
</gene>
<evidence type="ECO:0000313" key="2">
    <source>
        <dbReference type="Proteomes" id="UP000604381"/>
    </source>
</evidence>
<organism evidence="1 2">
    <name type="scientific">Candidatus Amphirhobacter heronislandensis</name>
    <dbReference type="NCBI Taxonomy" id="1732024"/>
    <lineage>
        <taxon>Bacteria</taxon>
        <taxon>Pseudomonadati</taxon>
        <taxon>Pseudomonadota</taxon>
        <taxon>Gammaproteobacteria</taxon>
        <taxon>Candidatus Tethybacterales</taxon>
        <taxon>Candidatus Tethybacteraceae</taxon>
        <taxon>Candidatus Amphirhobacter</taxon>
    </lineage>
</organism>
<protein>
    <submittedName>
        <fullName evidence="1">Uncharacterized protein</fullName>
    </submittedName>
</protein>
<reference evidence="1" key="1">
    <citation type="submission" date="2020-10" db="EMBL/GenBank/DDBJ databases">
        <title>An improved Amphimedon queenslandica hologenome assembly reveals how three proteobacterial symbionts can extend the metabolic phenotypic of their marine sponge host.</title>
        <authorList>
            <person name="Degnan B."/>
            <person name="Degnan S."/>
            <person name="Xiang X."/>
        </authorList>
    </citation>
    <scope>NUCLEOTIDE SEQUENCE</scope>
    <source>
        <strain evidence="1">AqS2</strain>
    </source>
</reference>
<sequence length="270" mass="29369">AGRDDLRLARVFDYARGAGRFLNERQMVAKFKEEEGPVALTQPFRIEGVGQEFFGLHYVYDPALPAGAIEPRLGPEAREHLRALAAARAAAPRNYHTAAFLDSQLRNATESLLRIARRPAGAPLPSEDRALLDELLENPAGQAVLLEVLVKNEPRGSVAEAEAAHAAAAAGFSKMRPLLRARVHHMLALGHLNAADLPAARAALEDALAEMPSVFNNEVIKELLVVHFKMDAPEDYAALRAAYRLPRPGRLVATADAWCARRLGRPCGAE</sequence>
<feature type="non-terminal residue" evidence="1">
    <location>
        <position position="1"/>
    </location>
</feature>
<evidence type="ECO:0000313" key="1">
    <source>
        <dbReference type="EMBL" id="MBF2735990.1"/>
    </source>
</evidence>
<comment type="caution">
    <text evidence="1">The sequence shown here is derived from an EMBL/GenBank/DDBJ whole genome shotgun (WGS) entry which is preliminary data.</text>
</comment>
<proteinExistence type="predicted"/>
<dbReference type="Proteomes" id="UP000604381">
    <property type="component" value="Unassembled WGS sequence"/>
</dbReference>
<accession>A0A930UDP9</accession>
<name>A0A930UDP9_9GAMM</name>